<feature type="binding site" evidence="7">
    <location>
        <position position="251"/>
    </location>
    <ligand>
        <name>ATP</name>
        <dbReference type="ChEBI" id="CHEBI:30616"/>
    </ligand>
</feature>
<gene>
    <name evidence="7" type="primary">gltX</name>
    <name evidence="10" type="ORF">A2730_03675</name>
</gene>
<dbReference type="InterPro" id="IPR001412">
    <property type="entry name" value="aa-tRNA-synth_I_CS"/>
</dbReference>
<evidence type="ECO:0000256" key="4">
    <source>
        <dbReference type="ARBA" id="ARBA00022840"/>
    </source>
</evidence>
<organism evidence="10 11">
    <name type="scientific">Candidatus Staskawiczbacteria bacterium RIFCSPHIGHO2_01_FULL_39_25</name>
    <dbReference type="NCBI Taxonomy" id="1802202"/>
    <lineage>
        <taxon>Bacteria</taxon>
        <taxon>Candidatus Staskawicziibacteriota</taxon>
    </lineage>
</organism>
<evidence type="ECO:0000256" key="3">
    <source>
        <dbReference type="ARBA" id="ARBA00022741"/>
    </source>
</evidence>
<dbReference type="InterPro" id="IPR045462">
    <property type="entry name" value="aa-tRNA-synth_I_cd-bd"/>
</dbReference>
<dbReference type="SUPFAM" id="SSF48163">
    <property type="entry name" value="An anticodon-binding domain of class I aminoacyl-tRNA synthetases"/>
    <property type="match status" value="1"/>
</dbReference>
<dbReference type="PANTHER" id="PTHR43311:SF2">
    <property type="entry name" value="GLUTAMATE--TRNA LIGASE, MITOCHONDRIAL-RELATED"/>
    <property type="match status" value="1"/>
</dbReference>
<protein>
    <recommendedName>
        <fullName evidence="7">Glutamate--tRNA ligase</fullName>
        <ecNumber evidence="7">6.1.1.17</ecNumber>
    </recommendedName>
    <alternativeName>
        <fullName evidence="7">Glutamyl-tRNA synthetase</fullName>
        <shortName evidence="7">GluRS</shortName>
    </alternativeName>
</protein>
<evidence type="ECO:0000313" key="11">
    <source>
        <dbReference type="Proteomes" id="UP000176855"/>
    </source>
</evidence>
<comment type="similarity">
    <text evidence="1 7">Belongs to the class-I aminoacyl-tRNA synthetase family. Glutamate--tRNA ligase type 1 subfamily.</text>
</comment>
<feature type="short sequence motif" description="'KMSKS' region" evidence="7">
    <location>
        <begin position="248"/>
        <end position="252"/>
    </location>
</feature>
<feature type="domain" description="Glutamyl/glutaminyl-tRNA synthetase class Ib catalytic" evidence="8">
    <location>
        <begin position="11"/>
        <end position="316"/>
    </location>
</feature>
<evidence type="ECO:0000256" key="2">
    <source>
        <dbReference type="ARBA" id="ARBA00022598"/>
    </source>
</evidence>
<dbReference type="EC" id="6.1.1.17" evidence="7"/>
<keyword evidence="4 7" id="KW-0067">ATP-binding</keyword>
<dbReference type="Gene3D" id="1.10.10.350">
    <property type="match status" value="1"/>
</dbReference>
<evidence type="ECO:0000256" key="5">
    <source>
        <dbReference type="ARBA" id="ARBA00022917"/>
    </source>
</evidence>
<dbReference type="Pfam" id="PF19269">
    <property type="entry name" value="Anticodon_2"/>
    <property type="match status" value="1"/>
</dbReference>
<name>A0A1G2HM80_9BACT</name>
<dbReference type="InterPro" id="IPR033910">
    <property type="entry name" value="GluRS_core"/>
</dbReference>
<dbReference type="AlphaFoldDB" id="A0A1G2HM80"/>
<dbReference type="NCBIfam" id="TIGR00464">
    <property type="entry name" value="gltX_bact"/>
    <property type="match status" value="1"/>
</dbReference>
<dbReference type="InterPro" id="IPR020751">
    <property type="entry name" value="aa-tRNA-synth_I_codon-bd_sub2"/>
</dbReference>
<dbReference type="PANTHER" id="PTHR43311">
    <property type="entry name" value="GLUTAMATE--TRNA LIGASE"/>
    <property type="match status" value="1"/>
</dbReference>
<dbReference type="PROSITE" id="PS00178">
    <property type="entry name" value="AA_TRNA_LIGASE_I"/>
    <property type="match status" value="1"/>
</dbReference>
<dbReference type="EMBL" id="MHOO01000012">
    <property type="protein sequence ID" value="OGZ63622.1"/>
    <property type="molecule type" value="Genomic_DNA"/>
</dbReference>
<dbReference type="GO" id="GO:0005524">
    <property type="term" value="F:ATP binding"/>
    <property type="evidence" value="ECO:0007669"/>
    <property type="project" value="UniProtKB-UniRule"/>
</dbReference>
<dbReference type="GO" id="GO:0008270">
    <property type="term" value="F:zinc ion binding"/>
    <property type="evidence" value="ECO:0007669"/>
    <property type="project" value="InterPro"/>
</dbReference>
<dbReference type="GO" id="GO:0004818">
    <property type="term" value="F:glutamate-tRNA ligase activity"/>
    <property type="evidence" value="ECO:0007669"/>
    <property type="project" value="UniProtKB-UniRule"/>
</dbReference>
<dbReference type="STRING" id="1802202.A2730_03675"/>
<comment type="subunit">
    <text evidence="7">Monomer.</text>
</comment>
<reference evidence="10 11" key="1">
    <citation type="journal article" date="2016" name="Nat. Commun.">
        <title>Thousands of microbial genomes shed light on interconnected biogeochemical processes in an aquifer system.</title>
        <authorList>
            <person name="Anantharaman K."/>
            <person name="Brown C.T."/>
            <person name="Hug L.A."/>
            <person name="Sharon I."/>
            <person name="Castelle C.J."/>
            <person name="Probst A.J."/>
            <person name="Thomas B.C."/>
            <person name="Singh A."/>
            <person name="Wilkins M.J."/>
            <person name="Karaoz U."/>
            <person name="Brodie E.L."/>
            <person name="Williams K.H."/>
            <person name="Hubbard S.S."/>
            <person name="Banfield J.F."/>
        </authorList>
    </citation>
    <scope>NUCLEOTIDE SEQUENCE [LARGE SCALE GENOMIC DNA]</scope>
</reference>
<dbReference type="InterPro" id="IPR020058">
    <property type="entry name" value="Glu/Gln-tRNA-synth_Ib_cat-dom"/>
</dbReference>
<dbReference type="GO" id="GO:0000049">
    <property type="term" value="F:tRNA binding"/>
    <property type="evidence" value="ECO:0007669"/>
    <property type="project" value="InterPro"/>
</dbReference>
<dbReference type="GO" id="GO:0006424">
    <property type="term" value="P:glutamyl-tRNA aminoacylation"/>
    <property type="evidence" value="ECO:0007669"/>
    <property type="project" value="UniProtKB-UniRule"/>
</dbReference>
<dbReference type="Gene3D" id="3.40.50.620">
    <property type="entry name" value="HUPs"/>
    <property type="match status" value="1"/>
</dbReference>
<comment type="caution">
    <text evidence="7">Lacks conserved residue(s) required for the propagation of feature annotation.</text>
</comment>
<feature type="domain" description="Aminoacyl-tRNA synthetase class I anticodon-binding" evidence="9">
    <location>
        <begin position="333"/>
        <end position="481"/>
    </location>
</feature>
<comment type="caution">
    <text evidence="10">The sequence shown here is derived from an EMBL/GenBank/DDBJ whole genome shotgun (WGS) entry which is preliminary data.</text>
</comment>
<dbReference type="Proteomes" id="UP000176855">
    <property type="component" value="Unassembled WGS sequence"/>
</dbReference>
<dbReference type="InterPro" id="IPR000924">
    <property type="entry name" value="Glu/Gln-tRNA-synth"/>
</dbReference>
<dbReference type="InterPro" id="IPR014729">
    <property type="entry name" value="Rossmann-like_a/b/a_fold"/>
</dbReference>
<evidence type="ECO:0000259" key="9">
    <source>
        <dbReference type="Pfam" id="PF19269"/>
    </source>
</evidence>
<dbReference type="PRINTS" id="PR00987">
    <property type="entry name" value="TRNASYNTHGLU"/>
</dbReference>
<feature type="short sequence motif" description="'HIGH' region" evidence="7">
    <location>
        <begin position="18"/>
        <end position="28"/>
    </location>
</feature>
<comment type="function">
    <text evidence="7">Catalyzes the attachment of glutamate to tRNA(Glu) in a two-step reaction: glutamate is first activated by ATP to form Glu-AMP and then transferred to the acceptor end of tRNA(Glu).</text>
</comment>
<dbReference type="InterPro" id="IPR008925">
    <property type="entry name" value="aa_tRNA-synth_I_cd-bd_sf"/>
</dbReference>
<keyword evidence="7" id="KW-0963">Cytoplasm</keyword>
<dbReference type="FunFam" id="3.40.50.620:FF:000045">
    <property type="entry name" value="Glutamate--tRNA ligase, mitochondrial"/>
    <property type="match status" value="1"/>
</dbReference>
<keyword evidence="2 7" id="KW-0436">Ligase</keyword>
<keyword evidence="3 7" id="KW-0547">Nucleotide-binding</keyword>
<dbReference type="HAMAP" id="MF_00022">
    <property type="entry name" value="Glu_tRNA_synth_type1"/>
    <property type="match status" value="1"/>
</dbReference>
<dbReference type="Pfam" id="PF00749">
    <property type="entry name" value="tRNA-synt_1c"/>
    <property type="match status" value="1"/>
</dbReference>
<dbReference type="CDD" id="cd00808">
    <property type="entry name" value="GluRS_core"/>
    <property type="match status" value="1"/>
</dbReference>
<accession>A0A1G2HM80</accession>
<comment type="subcellular location">
    <subcellularLocation>
        <location evidence="7">Cytoplasm</location>
    </subcellularLocation>
</comment>
<evidence type="ECO:0000259" key="8">
    <source>
        <dbReference type="Pfam" id="PF00749"/>
    </source>
</evidence>
<evidence type="ECO:0000313" key="10">
    <source>
        <dbReference type="EMBL" id="OGZ63622.1"/>
    </source>
</evidence>
<dbReference type="InterPro" id="IPR049940">
    <property type="entry name" value="GluQ/Sye"/>
</dbReference>
<sequence length="485" mass="55439">MNKKKQIPLQKIRLRFPPSPTGPLHIGNARTILFNYLFAQKNKGATVLRIEDTDKERSKLEWVQNIIDELQWLGITWDEGPDIGGKFGPYKQSQRLDIYKKYLEKLLVEGKAYYCICTTEELEAKRQDQQSRGLAPKYDGKCRNAKNTSGIIRFKVENKKVVFNDLVRGDVEFDMGLVGDIVIAKNLQEPLYHFAVVVDDYEMQISHIIRGEDHLSNTPKQILLQEALGFFQPTYGHVPLLLNPDKSKMSKRAGDVAVSDYHQQGYLPEALINFMVLLGWNPGTEKEVFSLKDLIKEFSIEKVQKAGAVFNVQKLDSINAYYIRQKTASQLMKLCLAHLPELAQKIPKKTLEKIIEIHKARMKKLSDIAAMADYFFKETLEYDKNILSWKEMGESDVKDALDASLKVITGIKKWDIKTIEKTLLEKSSEFNGQKNYPLENRGYLLWPLRVALSGKSASAGPFEIAEILGKEKTLQRIQDAIKILL</sequence>
<dbReference type="GO" id="GO:0005829">
    <property type="term" value="C:cytosol"/>
    <property type="evidence" value="ECO:0007669"/>
    <property type="project" value="TreeGrafter"/>
</dbReference>
<dbReference type="InterPro" id="IPR004527">
    <property type="entry name" value="Glu-tRNA-ligase_bac/mito"/>
</dbReference>
<evidence type="ECO:0000256" key="6">
    <source>
        <dbReference type="ARBA" id="ARBA00023146"/>
    </source>
</evidence>
<dbReference type="SUPFAM" id="SSF52374">
    <property type="entry name" value="Nucleotidylyl transferase"/>
    <property type="match status" value="1"/>
</dbReference>
<evidence type="ECO:0000256" key="7">
    <source>
        <dbReference type="HAMAP-Rule" id="MF_00022"/>
    </source>
</evidence>
<keyword evidence="5 7" id="KW-0648">Protein biosynthesis</keyword>
<proteinExistence type="inferred from homology"/>
<keyword evidence="6 7" id="KW-0030">Aminoacyl-tRNA synthetase</keyword>
<evidence type="ECO:0000256" key="1">
    <source>
        <dbReference type="ARBA" id="ARBA00007894"/>
    </source>
</evidence>
<comment type="catalytic activity">
    <reaction evidence="7">
        <text>tRNA(Glu) + L-glutamate + ATP = L-glutamyl-tRNA(Glu) + AMP + diphosphate</text>
        <dbReference type="Rhea" id="RHEA:23540"/>
        <dbReference type="Rhea" id="RHEA-COMP:9663"/>
        <dbReference type="Rhea" id="RHEA-COMP:9680"/>
        <dbReference type="ChEBI" id="CHEBI:29985"/>
        <dbReference type="ChEBI" id="CHEBI:30616"/>
        <dbReference type="ChEBI" id="CHEBI:33019"/>
        <dbReference type="ChEBI" id="CHEBI:78442"/>
        <dbReference type="ChEBI" id="CHEBI:78520"/>
        <dbReference type="ChEBI" id="CHEBI:456215"/>
        <dbReference type="EC" id="6.1.1.17"/>
    </reaction>
</comment>